<keyword evidence="2" id="KW-1185">Reference proteome</keyword>
<evidence type="ECO:0000313" key="2">
    <source>
        <dbReference type="Proteomes" id="UP000499080"/>
    </source>
</evidence>
<sequence length="86" mass="9527">MAAPKTGARGIDTPLVPRLLRQWTRNSDVIEQIWDELRRLRQTARGAEEGAGREKNGLIDMRVMDKGQIIAFVLVAPPNGSEAAMD</sequence>
<evidence type="ECO:0000313" key="1">
    <source>
        <dbReference type="EMBL" id="GBN20514.1"/>
    </source>
</evidence>
<accession>A0A4Y2M1S2</accession>
<reference evidence="1 2" key="1">
    <citation type="journal article" date="2019" name="Sci. Rep.">
        <title>Orb-weaving spider Araneus ventricosus genome elucidates the spidroin gene catalogue.</title>
        <authorList>
            <person name="Kono N."/>
            <person name="Nakamura H."/>
            <person name="Ohtoshi R."/>
            <person name="Moran D.A.P."/>
            <person name="Shinohara A."/>
            <person name="Yoshida Y."/>
            <person name="Fujiwara M."/>
            <person name="Mori M."/>
            <person name="Tomita M."/>
            <person name="Arakawa K."/>
        </authorList>
    </citation>
    <scope>NUCLEOTIDE SEQUENCE [LARGE SCALE GENOMIC DNA]</scope>
</reference>
<organism evidence="1 2">
    <name type="scientific">Araneus ventricosus</name>
    <name type="common">Orbweaver spider</name>
    <name type="synonym">Epeira ventricosa</name>
    <dbReference type="NCBI Taxonomy" id="182803"/>
    <lineage>
        <taxon>Eukaryota</taxon>
        <taxon>Metazoa</taxon>
        <taxon>Ecdysozoa</taxon>
        <taxon>Arthropoda</taxon>
        <taxon>Chelicerata</taxon>
        <taxon>Arachnida</taxon>
        <taxon>Araneae</taxon>
        <taxon>Araneomorphae</taxon>
        <taxon>Entelegynae</taxon>
        <taxon>Araneoidea</taxon>
        <taxon>Araneidae</taxon>
        <taxon>Araneus</taxon>
    </lineage>
</organism>
<proteinExistence type="predicted"/>
<dbReference type="EMBL" id="BGPR01006629">
    <property type="protein sequence ID" value="GBN20514.1"/>
    <property type="molecule type" value="Genomic_DNA"/>
</dbReference>
<name>A0A4Y2M1S2_ARAVE</name>
<dbReference type="AlphaFoldDB" id="A0A4Y2M1S2"/>
<gene>
    <name evidence="1" type="ORF">AVEN_169955_1</name>
</gene>
<dbReference type="Proteomes" id="UP000499080">
    <property type="component" value="Unassembled WGS sequence"/>
</dbReference>
<comment type="caution">
    <text evidence="1">The sequence shown here is derived from an EMBL/GenBank/DDBJ whole genome shotgun (WGS) entry which is preliminary data.</text>
</comment>
<protein>
    <submittedName>
        <fullName evidence="1">Uncharacterized protein</fullName>
    </submittedName>
</protein>